<feature type="chain" id="PRO_5029772376" evidence="1">
    <location>
        <begin position="21"/>
        <end position="221"/>
    </location>
</feature>
<dbReference type="PANTHER" id="PTHR30383">
    <property type="entry name" value="THIOESTERASE 1/PROTEASE 1/LYSOPHOSPHOLIPASE L1"/>
    <property type="match status" value="1"/>
</dbReference>
<dbReference type="Pfam" id="PF13472">
    <property type="entry name" value="Lipase_GDSL_2"/>
    <property type="match status" value="1"/>
</dbReference>
<comment type="caution">
    <text evidence="3">The sequence shown here is derived from an EMBL/GenBank/DDBJ whole genome shotgun (WGS) entry which is preliminary data.</text>
</comment>
<sequence length="221" mass="25271">MLTPRSLFPIVFLLVFSAQAYGQQSPRFSEDVKIIKAYDKLFEPPADPILFVGSSSIRKWTRLEQVFGAYNVINRGVGGTVTNEITGFAKDIIFPYNPRQIVIYVGENDVVNEQASADTIFNRFKVLYATIRQQMPVVPIVYISLKPSPSREKFVEKTKAVNKLIKTYLAAEKNTAFVDVFSKMLDKNGKMRPELFVSDMLHMKPEGYMIWEKAVRPYLLK</sequence>
<evidence type="ECO:0000313" key="4">
    <source>
        <dbReference type="Proteomes" id="UP000451233"/>
    </source>
</evidence>
<dbReference type="InterPro" id="IPR051532">
    <property type="entry name" value="Ester_Hydrolysis_Enzymes"/>
</dbReference>
<proteinExistence type="predicted"/>
<keyword evidence="1" id="KW-0732">Signal</keyword>
<gene>
    <name evidence="3" type="ORF">GS398_11870</name>
</gene>
<reference evidence="3 4" key="1">
    <citation type="submission" date="2019-11" db="EMBL/GenBank/DDBJ databases">
        <title>Pedobacter sp. HMF7056 Genome sequencing and assembly.</title>
        <authorList>
            <person name="Kang H."/>
            <person name="Kim H."/>
            <person name="Joh K."/>
        </authorList>
    </citation>
    <scope>NUCLEOTIDE SEQUENCE [LARGE SCALE GENOMIC DNA]</scope>
    <source>
        <strain evidence="3 4">HMF7056</strain>
    </source>
</reference>
<evidence type="ECO:0000259" key="2">
    <source>
        <dbReference type="Pfam" id="PF13472"/>
    </source>
</evidence>
<dbReference type="EMBL" id="WVHS01000002">
    <property type="protein sequence ID" value="MXV16003.1"/>
    <property type="molecule type" value="Genomic_DNA"/>
</dbReference>
<accession>A0A7K1XYH9</accession>
<feature type="domain" description="SGNH hydrolase-type esterase" evidence="2">
    <location>
        <begin position="61"/>
        <end position="208"/>
    </location>
</feature>
<name>A0A7K1XYH9_9SPHI</name>
<dbReference type="RefSeq" id="WP_160906963.1">
    <property type="nucleotide sequence ID" value="NZ_WVHS01000002.1"/>
</dbReference>
<evidence type="ECO:0000313" key="3">
    <source>
        <dbReference type="EMBL" id="MXV16003.1"/>
    </source>
</evidence>
<dbReference type="InterPro" id="IPR036514">
    <property type="entry name" value="SGNH_hydro_sf"/>
</dbReference>
<evidence type="ECO:0000256" key="1">
    <source>
        <dbReference type="SAM" id="SignalP"/>
    </source>
</evidence>
<organism evidence="3 4">
    <name type="scientific">Hufsiella ginkgonis</name>
    <dbReference type="NCBI Taxonomy" id="2695274"/>
    <lineage>
        <taxon>Bacteria</taxon>
        <taxon>Pseudomonadati</taxon>
        <taxon>Bacteroidota</taxon>
        <taxon>Sphingobacteriia</taxon>
        <taxon>Sphingobacteriales</taxon>
        <taxon>Sphingobacteriaceae</taxon>
        <taxon>Hufsiella</taxon>
    </lineage>
</organism>
<dbReference type="PANTHER" id="PTHR30383:SF5">
    <property type="entry name" value="SGNH HYDROLASE-TYPE ESTERASE DOMAIN-CONTAINING PROTEIN"/>
    <property type="match status" value="1"/>
</dbReference>
<dbReference type="GO" id="GO:0004622">
    <property type="term" value="F:phosphatidylcholine lysophospholipase activity"/>
    <property type="evidence" value="ECO:0007669"/>
    <property type="project" value="TreeGrafter"/>
</dbReference>
<feature type="signal peptide" evidence="1">
    <location>
        <begin position="1"/>
        <end position="20"/>
    </location>
</feature>
<keyword evidence="4" id="KW-1185">Reference proteome</keyword>
<dbReference type="Proteomes" id="UP000451233">
    <property type="component" value="Unassembled WGS sequence"/>
</dbReference>
<dbReference type="Gene3D" id="3.40.50.1110">
    <property type="entry name" value="SGNH hydrolase"/>
    <property type="match status" value="1"/>
</dbReference>
<dbReference type="AlphaFoldDB" id="A0A7K1XYH9"/>
<dbReference type="InterPro" id="IPR013830">
    <property type="entry name" value="SGNH_hydro"/>
</dbReference>
<dbReference type="SUPFAM" id="SSF52266">
    <property type="entry name" value="SGNH hydrolase"/>
    <property type="match status" value="1"/>
</dbReference>
<protein>
    <submittedName>
        <fullName evidence="3">GDSL family lipase</fullName>
    </submittedName>
</protein>